<dbReference type="Gene3D" id="2.60.40.2060">
    <property type="match status" value="1"/>
</dbReference>
<reference evidence="5" key="1">
    <citation type="journal article" date="2019" name="Int. J. Syst. Evol. Microbiol.">
        <title>The Global Catalogue of Microorganisms (GCM) 10K type strain sequencing project: providing services to taxonomists for standard genome sequencing and annotation.</title>
        <authorList>
            <consortium name="The Broad Institute Genomics Platform"/>
            <consortium name="The Broad Institute Genome Sequencing Center for Infectious Disease"/>
            <person name="Wu L."/>
            <person name="Ma J."/>
        </authorList>
    </citation>
    <scope>NUCLEOTIDE SEQUENCE [LARGE SCALE GENOMIC DNA]</scope>
    <source>
        <strain evidence="5">CCUG 66188</strain>
    </source>
</reference>
<evidence type="ECO:0000259" key="2">
    <source>
        <dbReference type="Pfam" id="PF12866"/>
    </source>
</evidence>
<dbReference type="Proteomes" id="UP001596023">
    <property type="component" value="Unassembled WGS sequence"/>
</dbReference>
<proteinExistence type="predicted"/>
<dbReference type="PROSITE" id="PS51257">
    <property type="entry name" value="PROKAR_LIPOPROTEIN"/>
    <property type="match status" value="1"/>
</dbReference>
<evidence type="ECO:0000259" key="3">
    <source>
        <dbReference type="Pfam" id="PF18003"/>
    </source>
</evidence>
<feature type="domain" description="DUF3823" evidence="3">
    <location>
        <begin position="123"/>
        <end position="221"/>
    </location>
</feature>
<sequence length="225" mass="25312">MKISFSIILQAVLFFFLLTSCGTDNYDAPESLLAGKVVYKGEPIQVRGTNERVRLQLYQGGYQNYTPIEVFVTQDGSFSARLFDGEYKMVTRDNNGPWVNSRDTTYITVKGNTVQNMEVTPYFTITNADMKLSGKKVTATFTVNQIVTNRQIERILLLVNRTQFVDDDIRIDRIDYTGADAKTGSLSYSFDINDEANNAATLFGRICVWTAGADQGIYSPVFHLK</sequence>
<comment type="caution">
    <text evidence="4">The sequence shown here is derived from an EMBL/GenBank/DDBJ whole genome shotgun (WGS) entry which is preliminary data.</text>
</comment>
<dbReference type="EMBL" id="JBHSGN010000072">
    <property type="protein sequence ID" value="MFC4674358.1"/>
    <property type="molecule type" value="Genomic_DNA"/>
</dbReference>
<dbReference type="Gene3D" id="2.60.40.1120">
    <property type="entry name" value="Carboxypeptidase-like, regulatory domain"/>
    <property type="match status" value="1"/>
</dbReference>
<gene>
    <name evidence="4" type="ORF">ACFO6W_11685</name>
</gene>
<evidence type="ECO:0000313" key="5">
    <source>
        <dbReference type="Proteomes" id="UP001596023"/>
    </source>
</evidence>
<feature type="domain" description="DUF3823" evidence="2">
    <location>
        <begin position="31"/>
        <end position="120"/>
    </location>
</feature>
<dbReference type="Pfam" id="PF12866">
    <property type="entry name" value="DUF3823"/>
    <property type="match status" value="1"/>
</dbReference>
<dbReference type="RefSeq" id="WP_379996584.1">
    <property type="nucleotide sequence ID" value="NZ_JBHSGN010000072.1"/>
</dbReference>
<dbReference type="Pfam" id="PF18003">
    <property type="entry name" value="DUF3823_C"/>
    <property type="match status" value="1"/>
</dbReference>
<name>A0ABV9KWY7_9BACT</name>
<dbReference type="InterPro" id="IPR024278">
    <property type="entry name" value="DUF3823_N"/>
</dbReference>
<organism evidence="4 5">
    <name type="scientific">Dysgonomonas termitidis</name>
    <dbReference type="NCBI Taxonomy" id="1516126"/>
    <lineage>
        <taxon>Bacteria</taxon>
        <taxon>Pseudomonadati</taxon>
        <taxon>Bacteroidota</taxon>
        <taxon>Bacteroidia</taxon>
        <taxon>Bacteroidales</taxon>
        <taxon>Dysgonomonadaceae</taxon>
        <taxon>Dysgonomonas</taxon>
    </lineage>
</organism>
<dbReference type="InterPro" id="IPR041186">
    <property type="entry name" value="DUF3823_C"/>
</dbReference>
<feature type="signal peptide" evidence="1">
    <location>
        <begin position="1"/>
        <end position="22"/>
    </location>
</feature>
<accession>A0ABV9KWY7</accession>
<feature type="chain" id="PRO_5046045685" evidence="1">
    <location>
        <begin position="23"/>
        <end position="225"/>
    </location>
</feature>
<protein>
    <submittedName>
        <fullName evidence="4">DUF3823 domain-containing protein</fullName>
    </submittedName>
</protein>
<evidence type="ECO:0000256" key="1">
    <source>
        <dbReference type="SAM" id="SignalP"/>
    </source>
</evidence>
<keyword evidence="1" id="KW-0732">Signal</keyword>
<keyword evidence="5" id="KW-1185">Reference proteome</keyword>
<evidence type="ECO:0000313" key="4">
    <source>
        <dbReference type="EMBL" id="MFC4674358.1"/>
    </source>
</evidence>